<comment type="caution">
    <text evidence="3">The sequence shown here is derived from an EMBL/GenBank/DDBJ whole genome shotgun (WGS) entry which is preliminary data.</text>
</comment>
<feature type="region of interest" description="Disordered" evidence="1">
    <location>
        <begin position="1"/>
        <end position="20"/>
    </location>
</feature>
<keyword evidence="4" id="KW-1185">Reference proteome</keyword>
<dbReference type="InterPro" id="IPR007278">
    <property type="entry name" value="DUF397"/>
</dbReference>
<dbReference type="STRING" id="1048205.AB852_03155"/>
<name>A0A1Q4VD32_9ACTN</name>
<evidence type="ECO:0000256" key="1">
    <source>
        <dbReference type="SAM" id="MobiDB-lite"/>
    </source>
</evidence>
<proteinExistence type="predicted"/>
<evidence type="ECO:0000313" key="3">
    <source>
        <dbReference type="EMBL" id="OKH95764.1"/>
    </source>
</evidence>
<organism evidence="3 4">
    <name type="scientific">Streptomyces uncialis</name>
    <dbReference type="NCBI Taxonomy" id="1048205"/>
    <lineage>
        <taxon>Bacteria</taxon>
        <taxon>Bacillati</taxon>
        <taxon>Actinomycetota</taxon>
        <taxon>Actinomycetes</taxon>
        <taxon>Kitasatosporales</taxon>
        <taxon>Streptomycetaceae</taxon>
        <taxon>Streptomyces</taxon>
    </lineage>
</organism>
<protein>
    <recommendedName>
        <fullName evidence="2">DUF397 domain-containing protein</fullName>
    </recommendedName>
</protein>
<reference evidence="3 4" key="1">
    <citation type="submission" date="2015-06" db="EMBL/GenBank/DDBJ databases">
        <title>Cloning and characterization of the uncialamcin biosynthetic gene cluster.</title>
        <authorList>
            <person name="Yan X."/>
            <person name="Huang T."/>
            <person name="Ge H."/>
            <person name="Shen B."/>
        </authorList>
    </citation>
    <scope>NUCLEOTIDE SEQUENCE [LARGE SCALE GENOMIC DNA]</scope>
    <source>
        <strain evidence="3 4">DCA2648</strain>
    </source>
</reference>
<accession>A0A1Q4VD32</accession>
<evidence type="ECO:0000259" key="2">
    <source>
        <dbReference type="Pfam" id="PF04149"/>
    </source>
</evidence>
<dbReference type="EMBL" id="LFBV01000001">
    <property type="protein sequence ID" value="OKH95764.1"/>
    <property type="molecule type" value="Genomic_DNA"/>
</dbReference>
<dbReference type="RefSeq" id="WP_073783348.1">
    <property type="nucleotide sequence ID" value="NZ_LFBV01000001.1"/>
</dbReference>
<dbReference type="Proteomes" id="UP000186455">
    <property type="component" value="Unassembled WGS sequence"/>
</dbReference>
<dbReference type="Pfam" id="PF04149">
    <property type="entry name" value="DUF397"/>
    <property type="match status" value="1"/>
</dbReference>
<gene>
    <name evidence="3" type="ORF">AB852_03155</name>
</gene>
<dbReference type="AlphaFoldDB" id="A0A1Q4VD32"/>
<sequence length="67" mass="7078">MTDTPLIWRKSSFSGGNGPNCVEVAPQGDRVHIRESDAPAVIVTTDRAKLAAFVAGVKAGEFDHLLG</sequence>
<evidence type="ECO:0000313" key="4">
    <source>
        <dbReference type="Proteomes" id="UP000186455"/>
    </source>
</evidence>
<feature type="domain" description="DUF397" evidence="2">
    <location>
        <begin position="8"/>
        <end position="58"/>
    </location>
</feature>